<feature type="signal peptide" evidence="2">
    <location>
        <begin position="1"/>
        <end position="25"/>
    </location>
</feature>
<reference evidence="3 4" key="1">
    <citation type="submission" date="2014-09" db="EMBL/GenBank/DDBJ databases">
        <title>Draft genome of Bradyrhizobium japonicum Is-34.</title>
        <authorList>
            <person name="Tsurumaru H."/>
            <person name="Yamakawa T."/>
            <person name="Hashimoto S."/>
            <person name="Okizaki K."/>
            <person name="Kanesaki Y."/>
            <person name="Yoshikawa H."/>
            <person name="Yajima S."/>
        </authorList>
    </citation>
    <scope>NUCLEOTIDE SEQUENCE [LARGE SCALE GENOMIC DNA]</scope>
    <source>
        <strain evidence="3 4">Is-34</strain>
    </source>
</reference>
<evidence type="ECO:0000256" key="1">
    <source>
        <dbReference type="SAM" id="MobiDB-lite"/>
    </source>
</evidence>
<evidence type="ECO:0000313" key="4">
    <source>
        <dbReference type="Proteomes" id="UP000030377"/>
    </source>
</evidence>
<evidence type="ECO:0008006" key="5">
    <source>
        <dbReference type="Google" id="ProtNLM"/>
    </source>
</evidence>
<feature type="chain" id="PRO_5002016376" description="Alkaline phosphatase" evidence="2">
    <location>
        <begin position="26"/>
        <end position="137"/>
    </location>
</feature>
<proteinExistence type="predicted"/>
<evidence type="ECO:0000256" key="2">
    <source>
        <dbReference type="SAM" id="SignalP"/>
    </source>
</evidence>
<keyword evidence="2" id="KW-0732">Signal</keyword>
<protein>
    <recommendedName>
        <fullName evidence="5">Alkaline phosphatase</fullName>
    </recommendedName>
</protein>
<dbReference type="AlphaFoldDB" id="A0A0A3XEM9"/>
<feature type="non-terminal residue" evidence="3">
    <location>
        <position position="137"/>
    </location>
</feature>
<evidence type="ECO:0000313" key="3">
    <source>
        <dbReference type="EMBL" id="KGT72872.1"/>
    </source>
</evidence>
<accession>A0A0A3XEM9</accession>
<name>A0A0A3XEM9_BRAJP</name>
<dbReference type="Proteomes" id="UP000030377">
    <property type="component" value="Unassembled WGS sequence"/>
</dbReference>
<comment type="caution">
    <text evidence="3">The sequence shown here is derived from an EMBL/GenBank/DDBJ whole genome shotgun (WGS) entry which is preliminary data.</text>
</comment>
<dbReference type="EMBL" id="JRPN01000111">
    <property type="protein sequence ID" value="KGT72872.1"/>
    <property type="molecule type" value="Genomic_DNA"/>
</dbReference>
<dbReference type="RefSeq" id="WP_041961010.1">
    <property type="nucleotide sequence ID" value="NZ_JRPN01000111.1"/>
</dbReference>
<sequence length="137" mass="15277">MQRKTIRLLVLITLLSLFCFNVKHSEATVQNAAMNQMNKQAIILFIEGLSFSDFAKLRTYPHVHKWVKQSNYAALTIRTAGARTLGNAYLTMGSGGQALFTKQSGTFYQADEHLPGGETTGERMNWLRGSSYQQGNA</sequence>
<organism evidence="3 4">
    <name type="scientific">Bradyrhizobium japonicum</name>
    <dbReference type="NCBI Taxonomy" id="375"/>
    <lineage>
        <taxon>Bacteria</taxon>
        <taxon>Pseudomonadati</taxon>
        <taxon>Pseudomonadota</taxon>
        <taxon>Alphaproteobacteria</taxon>
        <taxon>Hyphomicrobiales</taxon>
        <taxon>Nitrobacteraceae</taxon>
        <taxon>Bradyrhizobium</taxon>
    </lineage>
</organism>
<feature type="region of interest" description="Disordered" evidence="1">
    <location>
        <begin position="114"/>
        <end position="137"/>
    </location>
</feature>
<feature type="compositionally biased region" description="Polar residues" evidence="1">
    <location>
        <begin position="128"/>
        <end position="137"/>
    </location>
</feature>
<gene>
    <name evidence="3" type="ORF">MA20_47780</name>
</gene>